<organism evidence="6 7">
    <name type="scientific">Eleusine coracana subsp. coracana</name>
    <dbReference type="NCBI Taxonomy" id="191504"/>
    <lineage>
        <taxon>Eukaryota</taxon>
        <taxon>Viridiplantae</taxon>
        <taxon>Streptophyta</taxon>
        <taxon>Embryophyta</taxon>
        <taxon>Tracheophyta</taxon>
        <taxon>Spermatophyta</taxon>
        <taxon>Magnoliopsida</taxon>
        <taxon>Liliopsida</taxon>
        <taxon>Poales</taxon>
        <taxon>Poaceae</taxon>
        <taxon>PACMAD clade</taxon>
        <taxon>Chloridoideae</taxon>
        <taxon>Cynodonteae</taxon>
        <taxon>Eleusininae</taxon>
        <taxon>Eleusine</taxon>
    </lineage>
</organism>
<dbReference type="PANTHER" id="PTHR47764">
    <property type="entry name" value="UBIQUITIN-LIKE-SPECIFIC PROTEASE 2B-RELATED"/>
    <property type="match status" value="1"/>
</dbReference>
<feature type="domain" description="Ubiquitin-like protease family profile" evidence="5">
    <location>
        <begin position="1"/>
        <end position="195"/>
    </location>
</feature>
<feature type="compositionally biased region" description="Polar residues" evidence="4">
    <location>
        <begin position="513"/>
        <end position="522"/>
    </location>
</feature>
<name>A0AAV5EQD9_ELECO</name>
<accession>A0AAV5EQD9</accession>
<dbReference type="InterPro" id="IPR003653">
    <property type="entry name" value="Peptidase_C48_C"/>
</dbReference>
<evidence type="ECO:0000256" key="1">
    <source>
        <dbReference type="ARBA" id="ARBA00005234"/>
    </source>
</evidence>
<evidence type="ECO:0000259" key="5">
    <source>
        <dbReference type="PROSITE" id="PS50600"/>
    </source>
</evidence>
<dbReference type="SUPFAM" id="SSF54001">
    <property type="entry name" value="Cysteine proteinases"/>
    <property type="match status" value="1"/>
</dbReference>
<protein>
    <recommendedName>
        <fullName evidence="5">Ubiquitin-like protease family profile domain-containing protein</fullName>
    </recommendedName>
</protein>
<evidence type="ECO:0000256" key="3">
    <source>
        <dbReference type="ARBA" id="ARBA00022801"/>
    </source>
</evidence>
<sequence length="890" mass="98009">MSELDLVNATVWMTWNSELELNLNYNRHSSHLVNATVWMTWNSELELNLNYNRHSSQSPSLPLDTELNLSILGRIHFPFPSLSPTFVFDKRRATPLLLPPWLHPFSCASLLSCEPPCSPAERRWWEAARGAAAAGGGRAGRGRGVGRCETSSGAVGDVVGCGCGGTEVLFYLLQLPQQDNSFDCGLFLLHYVEQFLMDVPSNFNPLKIDVFSGFLGEDWFPPAEASHKRSVVQKLIHEVVTGSFQDHPKLACSNEQPDERHQSRNAEIEPAGEFLARSLSSGQAELVCTIRDDAHETQLNDSEQKVLSASGGLETGMVSMVGVQNLQESGVCLPENDTVVCLSRQDEKNETLVDMISCGPEDGEVLKGPSGGVSYMEHSESLCHTLDDNQKYSSQAEVKVQDILVSKCCSISYNSEEVITYQEYSLQRNTVEVGHESYMPSQGMDSLVRLDSSKVDTGPNLEMMTGEDNVSDSGHMASATRGDINKDVVELKREDSLADHITADNATKDSVKQSDTNTDNSNHSEQYVTLELRGGNADNGMTCDTFQLNVGKTEKGVTSDNAIYSDLNEGNNNQIMEGVLTDETILNANGVDQHLATSGAIHSEDAMEAVPCDDTICTEAHDRTVPREGDTSCTDAEMPLVDRPCFIKNKTVFDNTNSDAESPLLDGICEEKDTVVSDDRCTQRDDTQGTNAKRPLLDGICEEEDTVVSDYKCTQKDDNQGTVAKRPLLDDICEEKGIIFCDDKCTKKDDSQGTVAKRPMLDGICEEKDIIEPEDKCTQKDDSHGTVAKRPQPDSVCDEKDIVFSGDKGILKEDVQVTDTERPLPDSFCEGNVVSSERCTRKDDAHGTDAKRPLPCEKDTAVPEMSMEKDAKIERHYKRRKVLAAESQKE</sequence>
<dbReference type="PANTHER" id="PTHR47764:SF2">
    <property type="entry name" value="UBIQUITIN-LIKE PROTEASE FAMILY PROFILE DOMAIN-CONTAINING PROTEIN"/>
    <property type="match status" value="1"/>
</dbReference>
<dbReference type="GO" id="GO:0006508">
    <property type="term" value="P:proteolysis"/>
    <property type="evidence" value="ECO:0007669"/>
    <property type="project" value="UniProtKB-KW"/>
</dbReference>
<evidence type="ECO:0000313" key="6">
    <source>
        <dbReference type="EMBL" id="GJN24316.1"/>
    </source>
</evidence>
<proteinExistence type="inferred from homology"/>
<reference evidence="6" key="1">
    <citation type="journal article" date="2018" name="DNA Res.">
        <title>Multiple hybrid de novo genome assembly of finger millet, an orphan allotetraploid crop.</title>
        <authorList>
            <person name="Hatakeyama M."/>
            <person name="Aluri S."/>
            <person name="Balachadran M.T."/>
            <person name="Sivarajan S.R."/>
            <person name="Patrignani A."/>
            <person name="Gruter S."/>
            <person name="Poveda L."/>
            <person name="Shimizu-Inatsugi R."/>
            <person name="Baeten J."/>
            <person name="Francoijs K.J."/>
            <person name="Nataraja K.N."/>
            <person name="Reddy Y.A.N."/>
            <person name="Phadnis S."/>
            <person name="Ravikumar R.L."/>
            <person name="Schlapbach R."/>
            <person name="Sreeman S.M."/>
            <person name="Shimizu K.K."/>
        </authorList>
    </citation>
    <scope>NUCLEOTIDE SEQUENCE</scope>
</reference>
<evidence type="ECO:0000256" key="2">
    <source>
        <dbReference type="ARBA" id="ARBA00022670"/>
    </source>
</evidence>
<evidence type="ECO:0000256" key="4">
    <source>
        <dbReference type="SAM" id="MobiDB-lite"/>
    </source>
</evidence>
<feature type="region of interest" description="Disordered" evidence="4">
    <location>
        <begin position="836"/>
        <end position="870"/>
    </location>
</feature>
<comment type="similarity">
    <text evidence="1">Belongs to the peptidase C48 family.</text>
</comment>
<dbReference type="Pfam" id="PF02902">
    <property type="entry name" value="Peptidase_C48"/>
    <property type="match status" value="1"/>
</dbReference>
<dbReference type="AlphaFoldDB" id="A0AAV5EQD9"/>
<dbReference type="GO" id="GO:0008234">
    <property type="term" value="F:cysteine-type peptidase activity"/>
    <property type="evidence" value="ECO:0007669"/>
    <property type="project" value="InterPro"/>
</dbReference>
<dbReference type="Proteomes" id="UP001054889">
    <property type="component" value="Unassembled WGS sequence"/>
</dbReference>
<comment type="caution">
    <text evidence="6">The sequence shown here is derived from an EMBL/GenBank/DDBJ whole genome shotgun (WGS) entry which is preliminary data.</text>
</comment>
<keyword evidence="7" id="KW-1185">Reference proteome</keyword>
<feature type="region of interest" description="Disordered" evidence="4">
    <location>
        <begin position="500"/>
        <end position="522"/>
    </location>
</feature>
<dbReference type="EMBL" id="BQKI01000077">
    <property type="protein sequence ID" value="GJN24316.1"/>
    <property type="molecule type" value="Genomic_DNA"/>
</dbReference>
<feature type="compositionally biased region" description="Basic and acidic residues" evidence="4">
    <location>
        <begin position="838"/>
        <end position="870"/>
    </location>
</feature>
<evidence type="ECO:0000313" key="7">
    <source>
        <dbReference type="Proteomes" id="UP001054889"/>
    </source>
</evidence>
<feature type="compositionally biased region" description="Basic and acidic residues" evidence="4">
    <location>
        <begin position="500"/>
        <end position="512"/>
    </location>
</feature>
<keyword evidence="2" id="KW-0645">Protease</keyword>
<dbReference type="PROSITE" id="PS50600">
    <property type="entry name" value="ULP_PROTEASE"/>
    <property type="match status" value="1"/>
</dbReference>
<keyword evidence="3" id="KW-0378">Hydrolase</keyword>
<reference evidence="6" key="2">
    <citation type="submission" date="2021-12" db="EMBL/GenBank/DDBJ databases">
        <title>Resequencing data analysis of finger millet.</title>
        <authorList>
            <person name="Hatakeyama M."/>
            <person name="Aluri S."/>
            <person name="Balachadran M.T."/>
            <person name="Sivarajan S.R."/>
            <person name="Poveda L."/>
            <person name="Shimizu-Inatsugi R."/>
            <person name="Schlapbach R."/>
            <person name="Sreeman S.M."/>
            <person name="Shimizu K.K."/>
        </authorList>
    </citation>
    <scope>NUCLEOTIDE SEQUENCE</scope>
</reference>
<dbReference type="Gene3D" id="1.10.418.20">
    <property type="match status" value="1"/>
</dbReference>
<dbReference type="InterPro" id="IPR038765">
    <property type="entry name" value="Papain-like_cys_pep_sf"/>
</dbReference>
<gene>
    <name evidence="6" type="primary">gb12052</name>
    <name evidence="6" type="ORF">PR202_gb12052</name>
</gene>